<dbReference type="InterPro" id="IPR003607">
    <property type="entry name" value="HD/PDEase_dom"/>
</dbReference>
<accession>A0ABY5I3R7</accession>
<reference evidence="2" key="1">
    <citation type="submission" date="2022-07" db="EMBL/GenBank/DDBJ databases">
        <title>Faecal culturing of patients with breast cancer.</title>
        <authorList>
            <person name="Teng N.M.Y."/>
            <person name="Kiu R."/>
            <person name="Evans R."/>
            <person name="Baker D.J."/>
            <person name="Zenner C."/>
            <person name="Robinson S.D."/>
            <person name="Hall L.J."/>
        </authorList>
    </citation>
    <scope>NUCLEOTIDE SEQUENCE</scope>
    <source>
        <strain evidence="2">LH1062</strain>
    </source>
</reference>
<dbReference type="EMBL" id="CP101620">
    <property type="protein sequence ID" value="UTY39725.1"/>
    <property type="molecule type" value="Genomic_DNA"/>
</dbReference>
<evidence type="ECO:0000259" key="1">
    <source>
        <dbReference type="SMART" id="SM00471"/>
    </source>
</evidence>
<protein>
    <submittedName>
        <fullName evidence="2">HD domain-containing protein</fullName>
    </submittedName>
</protein>
<evidence type="ECO:0000313" key="3">
    <source>
        <dbReference type="Proteomes" id="UP001060112"/>
    </source>
</evidence>
<dbReference type="InterPro" id="IPR050135">
    <property type="entry name" value="dGTPase-like"/>
</dbReference>
<dbReference type="SMART" id="SM00471">
    <property type="entry name" value="HDc"/>
    <property type="match status" value="1"/>
</dbReference>
<sequence>MTFKENFQLTTIELNEKRVLRDAIHDYIHVDHLLIWYLINSKEVQRLRRIKQLGGTYQVFQSAEHSRFTHSLGVYQVVRKMLETECLDECLSDYDKLCVMCAGLLHDIGHGPFSHSFEGVFDYDHEDITIRMILEESEVHDILYDFYEELPQDVASIIAHTHPNRILIQMVSSQLDADRMDYLLRDSYMTGTTYGQFDMSRILRTMRVIDGNLVFKESGVQAIENYILARYHMYWQVYYHPTARSYEHLLQSIFQRVKDLYAKGYVFQTKLHYLMPMLEHRLTVQDFVNLDEAVVLYYFKEFTHEKDFILSDLASRFLNRHLFKYTQLKSQEDLNLIRKIAQKNGYHPDYYIVSDNQKQIPYLHYGESGELSEIEILDNEGCLSPLPMKSEIVSAILNSKRFKSDQKIFFPKEIKDELSIFL</sequence>
<evidence type="ECO:0000313" key="2">
    <source>
        <dbReference type="EMBL" id="UTY39725.1"/>
    </source>
</evidence>
<organism evidence="2 3">
    <name type="scientific">Allocoprobacillus halotolerans</name>
    <dbReference type="NCBI Taxonomy" id="2944914"/>
    <lineage>
        <taxon>Bacteria</taxon>
        <taxon>Bacillati</taxon>
        <taxon>Bacillota</taxon>
        <taxon>Erysipelotrichia</taxon>
        <taxon>Erysipelotrichales</taxon>
        <taxon>Erysipelotrichaceae</taxon>
        <taxon>Allocoprobacillus</taxon>
    </lineage>
</organism>
<gene>
    <name evidence="2" type="ORF">NMU03_02615</name>
</gene>
<dbReference type="Pfam" id="PF01966">
    <property type="entry name" value="HD"/>
    <property type="match status" value="1"/>
</dbReference>
<dbReference type="PANTHER" id="PTHR11373:SF4">
    <property type="entry name" value="DEOXYNUCLEOSIDE TRIPHOSPHATE TRIPHOSPHOHYDROLASE SAMHD1"/>
    <property type="match status" value="1"/>
</dbReference>
<dbReference type="RefSeq" id="WP_290141065.1">
    <property type="nucleotide sequence ID" value="NZ_CP101620.1"/>
</dbReference>
<dbReference type="PANTHER" id="PTHR11373">
    <property type="entry name" value="DEOXYNUCLEOSIDE TRIPHOSPHATE TRIPHOSPHOHYDROLASE"/>
    <property type="match status" value="1"/>
</dbReference>
<dbReference type="InterPro" id="IPR006674">
    <property type="entry name" value="HD_domain"/>
</dbReference>
<proteinExistence type="predicted"/>
<feature type="domain" description="HD/PDEase" evidence="1">
    <location>
        <begin position="63"/>
        <end position="192"/>
    </location>
</feature>
<dbReference type="Proteomes" id="UP001060112">
    <property type="component" value="Chromosome"/>
</dbReference>
<name>A0ABY5I3R7_9FIRM</name>
<dbReference type="InterPro" id="IPR045509">
    <property type="entry name" value="HD_assoc_2"/>
</dbReference>
<dbReference type="Pfam" id="PF19276">
    <property type="entry name" value="HD_assoc_2"/>
    <property type="match status" value="1"/>
</dbReference>
<dbReference type="Gene3D" id="1.10.3210.10">
    <property type="entry name" value="Hypothetical protein af1432"/>
    <property type="match status" value="1"/>
</dbReference>
<keyword evidence="3" id="KW-1185">Reference proteome</keyword>
<dbReference type="CDD" id="cd00077">
    <property type="entry name" value="HDc"/>
    <property type="match status" value="1"/>
</dbReference>
<dbReference type="SUPFAM" id="SSF109604">
    <property type="entry name" value="HD-domain/PDEase-like"/>
    <property type="match status" value="1"/>
</dbReference>